<evidence type="ECO:0000313" key="2">
    <source>
        <dbReference type="EMBL" id="KOS36578.1"/>
    </source>
</evidence>
<protein>
    <submittedName>
        <fullName evidence="2">Uncharacterized protein</fullName>
    </submittedName>
</protein>
<evidence type="ECO:0000313" key="3">
    <source>
        <dbReference type="Proteomes" id="UP000037696"/>
    </source>
</evidence>
<feature type="compositionally biased region" description="Basic and acidic residues" evidence="1">
    <location>
        <begin position="18"/>
        <end position="27"/>
    </location>
</feature>
<organism evidence="2 3">
    <name type="scientific">Penicillium nordicum</name>
    <dbReference type="NCBI Taxonomy" id="229535"/>
    <lineage>
        <taxon>Eukaryota</taxon>
        <taxon>Fungi</taxon>
        <taxon>Dikarya</taxon>
        <taxon>Ascomycota</taxon>
        <taxon>Pezizomycotina</taxon>
        <taxon>Eurotiomycetes</taxon>
        <taxon>Eurotiomycetidae</taxon>
        <taxon>Eurotiales</taxon>
        <taxon>Aspergillaceae</taxon>
        <taxon>Penicillium</taxon>
    </lineage>
</organism>
<feature type="non-terminal residue" evidence="2">
    <location>
        <position position="1"/>
    </location>
</feature>
<reference evidence="2 3" key="1">
    <citation type="submission" date="2015-08" db="EMBL/GenBank/DDBJ databases">
        <title>Genome sequencing of Penicillium nordicum.</title>
        <authorList>
            <person name="Nguyen H.D."/>
            <person name="Seifert K.A."/>
        </authorList>
    </citation>
    <scope>NUCLEOTIDE SEQUENCE [LARGE SCALE GENOMIC DNA]</scope>
    <source>
        <strain evidence="2 3">DAOMC 185683</strain>
    </source>
</reference>
<keyword evidence="3" id="KW-1185">Reference proteome</keyword>
<accession>A0A0M8NQC8</accession>
<sequence length="53" mass="5757">PHQINPLSTTTNSPTTPKGEEPLWERKDILKSPSKIIQAGILRKPTAVPQALG</sequence>
<name>A0A0M8NQC8_9EURO</name>
<dbReference type="Proteomes" id="UP000037696">
    <property type="component" value="Unassembled WGS sequence"/>
</dbReference>
<evidence type="ECO:0000256" key="1">
    <source>
        <dbReference type="SAM" id="MobiDB-lite"/>
    </source>
</evidence>
<feature type="compositionally biased region" description="Low complexity" evidence="1">
    <location>
        <begin position="1"/>
        <end position="17"/>
    </location>
</feature>
<comment type="caution">
    <text evidence="2">The sequence shown here is derived from an EMBL/GenBank/DDBJ whole genome shotgun (WGS) entry which is preliminary data.</text>
</comment>
<dbReference type="AlphaFoldDB" id="A0A0M8NQC8"/>
<dbReference type="EMBL" id="LHQQ01000427">
    <property type="protein sequence ID" value="KOS36578.1"/>
    <property type="molecule type" value="Genomic_DNA"/>
</dbReference>
<proteinExistence type="predicted"/>
<gene>
    <name evidence="2" type="ORF">ACN38_g12668</name>
</gene>
<feature type="region of interest" description="Disordered" evidence="1">
    <location>
        <begin position="1"/>
        <end position="27"/>
    </location>
</feature>